<evidence type="ECO:0000313" key="16">
    <source>
        <dbReference type="EMBL" id="TCK69533.1"/>
    </source>
</evidence>
<keyword evidence="4 14" id="KW-1003">Cell membrane</keyword>
<accession>A0A4R1KYB0</accession>
<keyword evidence="12 14" id="KW-0143">Chaperone</keyword>
<feature type="topological domain" description="Cytoplasmic" evidence="14">
    <location>
        <begin position="165"/>
        <end position="179"/>
    </location>
</feature>
<dbReference type="GO" id="GO:0009055">
    <property type="term" value="F:electron transfer activity"/>
    <property type="evidence" value="ECO:0007669"/>
    <property type="project" value="UniProtKB-UniRule"/>
</dbReference>
<evidence type="ECO:0000256" key="10">
    <source>
        <dbReference type="ARBA" id="ARBA00023136"/>
    </source>
</evidence>
<dbReference type="SUPFAM" id="SSF158442">
    <property type="entry name" value="DsbB-like"/>
    <property type="match status" value="1"/>
</dbReference>
<feature type="topological domain" description="Periplasmic" evidence="14">
    <location>
        <begin position="32"/>
        <end position="49"/>
    </location>
</feature>
<dbReference type="AlphaFoldDB" id="A0A4R1KYB0"/>
<dbReference type="InterPro" id="IPR050183">
    <property type="entry name" value="DsbB"/>
</dbReference>
<dbReference type="PANTHER" id="PTHR36570">
    <property type="entry name" value="DISULFIDE BOND FORMATION PROTEIN B"/>
    <property type="match status" value="1"/>
</dbReference>
<dbReference type="InterPro" id="IPR023380">
    <property type="entry name" value="DsbB-like_sf"/>
</dbReference>
<evidence type="ECO:0000256" key="12">
    <source>
        <dbReference type="ARBA" id="ARBA00023186"/>
    </source>
</evidence>
<evidence type="ECO:0000256" key="3">
    <source>
        <dbReference type="ARBA" id="ARBA00022448"/>
    </source>
</evidence>
<evidence type="ECO:0000256" key="5">
    <source>
        <dbReference type="ARBA" id="ARBA00022519"/>
    </source>
</evidence>
<evidence type="ECO:0000256" key="13">
    <source>
        <dbReference type="ARBA" id="ARBA00023284"/>
    </source>
</evidence>
<feature type="topological domain" description="Cytoplasmic" evidence="14">
    <location>
        <begin position="1"/>
        <end position="14"/>
    </location>
</feature>
<keyword evidence="5" id="KW-0997">Cell inner membrane</keyword>
<organism evidence="16 17">
    <name type="scientific">Lonepinella koalarum</name>
    <dbReference type="NCBI Taxonomy" id="53417"/>
    <lineage>
        <taxon>Bacteria</taxon>
        <taxon>Pseudomonadati</taxon>
        <taxon>Pseudomonadota</taxon>
        <taxon>Gammaproteobacteria</taxon>
        <taxon>Pasteurellales</taxon>
        <taxon>Pasteurellaceae</taxon>
        <taxon>Lonepinella</taxon>
    </lineage>
</organism>
<feature type="transmembrane region" description="Helical" evidence="15">
    <location>
        <begin position="146"/>
        <end position="167"/>
    </location>
</feature>
<evidence type="ECO:0000256" key="8">
    <source>
        <dbReference type="ARBA" id="ARBA00022989"/>
    </source>
</evidence>
<evidence type="ECO:0000256" key="4">
    <source>
        <dbReference type="ARBA" id="ARBA00022475"/>
    </source>
</evidence>
<dbReference type="GO" id="GO:0015035">
    <property type="term" value="F:protein-disulfide reductase activity"/>
    <property type="evidence" value="ECO:0007669"/>
    <property type="project" value="UniProtKB-UniRule"/>
</dbReference>
<dbReference type="EMBL" id="SMGJ01000004">
    <property type="protein sequence ID" value="TCK69533.1"/>
    <property type="molecule type" value="Genomic_DNA"/>
</dbReference>
<evidence type="ECO:0000256" key="9">
    <source>
        <dbReference type="ARBA" id="ARBA00023002"/>
    </source>
</evidence>
<proteinExistence type="inferred from homology"/>
<sequence length="179" mass="20729">MLNYIKVLSSKRTIWWLLFISAFCLELSALYFQHGMGLNPCVMCIYERVALFGILFSGFIGLLAPRFILMRLLALVLGLWGAIKGLLLSIKHLDYQMHPNPWDQCPVTVEFPNTLPLDQWFPAIFHPTGLCSEISWTFLSFTMVQWLVFIFAVYSIIFVIILLSQLLGGRVKNRRRLFH</sequence>
<comment type="subcellular location">
    <subcellularLocation>
        <location evidence="1">Cell inner membrane</location>
        <topology evidence="1">Multi-pass membrane protein</topology>
    </subcellularLocation>
    <subcellularLocation>
        <location evidence="14">Cell membrane</location>
        <topology evidence="14">Multi-pass membrane protein</topology>
    </subcellularLocation>
</comment>
<dbReference type="Pfam" id="PF02600">
    <property type="entry name" value="DsbB"/>
    <property type="match status" value="1"/>
</dbReference>
<comment type="caution">
    <text evidence="14">Lacks conserved residue(s) required for the propagation of feature annotation.</text>
</comment>
<feature type="transmembrane region" description="Helical" evidence="15">
    <location>
        <begin position="14"/>
        <end position="33"/>
    </location>
</feature>
<evidence type="ECO:0000256" key="15">
    <source>
        <dbReference type="SAM" id="Phobius"/>
    </source>
</evidence>
<evidence type="ECO:0000256" key="1">
    <source>
        <dbReference type="ARBA" id="ARBA00004429"/>
    </source>
</evidence>
<feature type="disulfide bond" description="Redox-active" evidence="14">
    <location>
        <begin position="105"/>
        <end position="131"/>
    </location>
</feature>
<comment type="function">
    <text evidence="14">Required for disulfide bond formation in some periplasmic proteins. Acts by oxidizing the DsbA protein.</text>
</comment>
<evidence type="ECO:0000256" key="11">
    <source>
        <dbReference type="ARBA" id="ARBA00023157"/>
    </source>
</evidence>
<comment type="caution">
    <text evidence="16">The sequence shown here is derived from an EMBL/GenBank/DDBJ whole genome shotgun (WGS) entry which is preliminary data.</text>
</comment>
<feature type="transmembrane region" description="Helical" evidence="15">
    <location>
        <begin position="72"/>
        <end position="90"/>
    </location>
</feature>
<protein>
    <recommendedName>
        <fullName evidence="14">Disulfide bond formation protein B</fullName>
    </recommendedName>
    <alternativeName>
        <fullName evidence="14">Disulfide oxidoreductase</fullName>
    </alternativeName>
</protein>
<gene>
    <name evidence="14" type="primary">dsbB</name>
    <name evidence="16" type="ORF">EV692_1451</name>
</gene>
<dbReference type="GO" id="GO:0005886">
    <property type="term" value="C:plasma membrane"/>
    <property type="evidence" value="ECO:0007669"/>
    <property type="project" value="UniProtKB-SubCell"/>
</dbReference>
<dbReference type="InterPro" id="IPR003752">
    <property type="entry name" value="DiS_bond_form_DsbB/BdbC"/>
</dbReference>
<dbReference type="NCBIfam" id="NF002485">
    <property type="entry name" value="PRK01749.1"/>
    <property type="match status" value="1"/>
</dbReference>
<dbReference type="Proteomes" id="UP000295496">
    <property type="component" value="Unassembled WGS sequence"/>
</dbReference>
<dbReference type="InterPro" id="IPR022920">
    <property type="entry name" value="Disulphide_bond_form_DsbB"/>
</dbReference>
<feature type="transmembrane region" description="Helical" evidence="15">
    <location>
        <begin position="45"/>
        <end position="65"/>
    </location>
</feature>
<evidence type="ECO:0000256" key="7">
    <source>
        <dbReference type="ARBA" id="ARBA00022982"/>
    </source>
</evidence>
<dbReference type="PANTHER" id="PTHR36570:SF2">
    <property type="entry name" value="DISULFIDE BOND FORMATION PROTEIN B"/>
    <property type="match status" value="1"/>
</dbReference>
<keyword evidence="11 14" id="KW-1015">Disulfide bond</keyword>
<evidence type="ECO:0000256" key="14">
    <source>
        <dbReference type="HAMAP-Rule" id="MF_00286"/>
    </source>
</evidence>
<keyword evidence="7 14" id="KW-0249">Electron transport</keyword>
<reference evidence="16 17" key="1">
    <citation type="submission" date="2019-03" db="EMBL/GenBank/DDBJ databases">
        <title>Genomic Encyclopedia of Type Strains, Phase IV (KMG-IV): sequencing the most valuable type-strain genomes for metagenomic binning, comparative biology and taxonomic classification.</title>
        <authorList>
            <person name="Goeker M."/>
        </authorList>
    </citation>
    <scope>NUCLEOTIDE SEQUENCE [LARGE SCALE GENOMIC DNA]</scope>
    <source>
        <strain evidence="16 17">DSM 10053</strain>
    </source>
</reference>
<evidence type="ECO:0000313" key="17">
    <source>
        <dbReference type="Proteomes" id="UP000295496"/>
    </source>
</evidence>
<name>A0A4R1KYB0_9PAST</name>
<keyword evidence="9 14" id="KW-0560">Oxidoreductase</keyword>
<dbReference type="Gene3D" id="1.20.1550.10">
    <property type="entry name" value="DsbB-like"/>
    <property type="match status" value="1"/>
</dbReference>
<feature type="topological domain" description="Periplasmic" evidence="14">
    <location>
        <begin position="91"/>
        <end position="145"/>
    </location>
</feature>
<keyword evidence="6 14" id="KW-0812">Transmembrane</keyword>
<feature type="disulfide bond" description="Redox-active" evidence="14">
    <location>
        <begin position="41"/>
        <end position="44"/>
    </location>
</feature>
<dbReference type="GO" id="GO:0006457">
    <property type="term" value="P:protein folding"/>
    <property type="evidence" value="ECO:0007669"/>
    <property type="project" value="InterPro"/>
</dbReference>
<keyword evidence="10 14" id="KW-0472">Membrane</keyword>
<evidence type="ECO:0000256" key="2">
    <source>
        <dbReference type="ARBA" id="ARBA00008823"/>
    </source>
</evidence>
<keyword evidence="3 14" id="KW-0813">Transport</keyword>
<keyword evidence="17" id="KW-1185">Reference proteome</keyword>
<evidence type="ECO:0000256" key="6">
    <source>
        <dbReference type="ARBA" id="ARBA00022692"/>
    </source>
</evidence>
<dbReference type="HAMAP" id="MF_00286">
    <property type="entry name" value="DsbB"/>
    <property type="match status" value="1"/>
</dbReference>
<dbReference type="RefSeq" id="WP_132301997.1">
    <property type="nucleotide sequence ID" value="NZ_CP170642.1"/>
</dbReference>
<keyword evidence="8 14" id="KW-1133">Transmembrane helix</keyword>
<keyword evidence="13 14" id="KW-0676">Redox-active center</keyword>
<comment type="similarity">
    <text evidence="2 14">Belongs to the DsbB family.</text>
</comment>